<feature type="compositionally biased region" description="Polar residues" evidence="1">
    <location>
        <begin position="258"/>
        <end position="300"/>
    </location>
</feature>
<proteinExistence type="predicted"/>
<feature type="compositionally biased region" description="Polar residues" evidence="1">
    <location>
        <begin position="203"/>
        <end position="223"/>
    </location>
</feature>
<evidence type="ECO:0000256" key="1">
    <source>
        <dbReference type="SAM" id="MobiDB-lite"/>
    </source>
</evidence>
<feature type="compositionally biased region" description="Polar residues" evidence="1">
    <location>
        <begin position="324"/>
        <end position="372"/>
    </location>
</feature>
<reference evidence="2" key="1">
    <citation type="submission" date="2021-12" db="EMBL/GenBank/DDBJ databases">
        <authorList>
            <person name="King R."/>
        </authorList>
    </citation>
    <scope>NUCLEOTIDE SEQUENCE</scope>
</reference>
<evidence type="ECO:0000313" key="3">
    <source>
        <dbReference type="Proteomes" id="UP001152759"/>
    </source>
</evidence>
<dbReference type="Proteomes" id="UP001152759">
    <property type="component" value="Chromosome 4"/>
</dbReference>
<organism evidence="2 3">
    <name type="scientific">Bemisia tabaci</name>
    <name type="common">Sweetpotato whitefly</name>
    <name type="synonym">Aleurodes tabaci</name>
    <dbReference type="NCBI Taxonomy" id="7038"/>
    <lineage>
        <taxon>Eukaryota</taxon>
        <taxon>Metazoa</taxon>
        <taxon>Ecdysozoa</taxon>
        <taxon>Arthropoda</taxon>
        <taxon>Hexapoda</taxon>
        <taxon>Insecta</taxon>
        <taxon>Pterygota</taxon>
        <taxon>Neoptera</taxon>
        <taxon>Paraneoptera</taxon>
        <taxon>Hemiptera</taxon>
        <taxon>Sternorrhyncha</taxon>
        <taxon>Aleyrodoidea</taxon>
        <taxon>Aleyrodidae</taxon>
        <taxon>Aleyrodinae</taxon>
        <taxon>Bemisia</taxon>
    </lineage>
</organism>
<keyword evidence="3" id="KW-1185">Reference proteome</keyword>
<feature type="region of interest" description="Disordered" evidence="1">
    <location>
        <begin position="195"/>
        <end position="223"/>
    </location>
</feature>
<dbReference type="AlphaFoldDB" id="A0A9P0F2Q3"/>
<name>A0A9P0F2Q3_BEMTA</name>
<dbReference type="EMBL" id="OU963865">
    <property type="protein sequence ID" value="CAH0389429.1"/>
    <property type="molecule type" value="Genomic_DNA"/>
</dbReference>
<dbReference type="KEGG" id="btab:109039317"/>
<sequence length="512" mass="56570">MKYFLQDILCVYSTVTLCLLYQISAIAHGYSPRDNKEDRGIMAPRMDYEEWTPIGRGDPLKNDPTYDYVPPVLDKVHYWINPASRTSESPLASESQIVALGAPATKKPTPTMKPLKPSEIKRYHTESKPHYQGYGPYISGSKHPNRGRPQYIPLATYSTYKYPRPPLTMLVPPPPSQPVTYPPTTEEELNQITTDFQDKSTDKPQQSTTINGPTSWKTSYSPESTQAHTIAFLDTSTINNDPTKNKPVSTSIDVDTTLGQTTSSFSPAATQTWSSTRQTTVEQTFVTNPLTTEEQTSRQPSSVSTTELSSSQTTSRQPSSQSSGHTTVYRQPSSASTNVFTTGQTTLKQPLTMSTMGYSTGQTSSMPGPQTTKLSSSSLFDLLLKRDSPPLTTSPATFPLPQTQAVSMPFLPPFRTQEAPKAPAYLIIQGHSKVKKYGATKLDKISGIPLQDSNEITSQQDSDANDILRRKTRDVSLEDYLPIDGSYFKSTFEDYYSDLGEEASGLNAIPTR</sequence>
<gene>
    <name evidence="2" type="ORF">BEMITA_LOCUS8259</name>
</gene>
<protein>
    <submittedName>
        <fullName evidence="2">Uncharacterized protein</fullName>
    </submittedName>
</protein>
<accession>A0A9P0F2Q3</accession>
<feature type="compositionally biased region" description="Low complexity" evidence="1">
    <location>
        <begin position="301"/>
        <end position="323"/>
    </location>
</feature>
<evidence type="ECO:0000313" key="2">
    <source>
        <dbReference type="EMBL" id="CAH0389429.1"/>
    </source>
</evidence>
<feature type="region of interest" description="Disordered" evidence="1">
    <location>
        <begin position="258"/>
        <end position="374"/>
    </location>
</feature>